<name>Q7F5N0_ORYSJ</name>
<reference evidence="3" key="1">
    <citation type="journal article" date="2005" name="Nature">
        <title>The map-based sequence of the rice genome.</title>
        <authorList>
            <consortium name="International rice genome sequencing project (IRGSP)"/>
            <person name="Matsumoto T."/>
            <person name="Wu J."/>
            <person name="Kanamori H."/>
            <person name="Katayose Y."/>
            <person name="Fujisawa M."/>
            <person name="Namiki N."/>
            <person name="Mizuno H."/>
            <person name="Yamamoto K."/>
            <person name="Antonio B.A."/>
            <person name="Baba T."/>
            <person name="Sakata K."/>
            <person name="Nagamura Y."/>
            <person name="Aoki H."/>
            <person name="Arikawa K."/>
            <person name="Arita K."/>
            <person name="Bito T."/>
            <person name="Chiden Y."/>
            <person name="Fujitsuka N."/>
            <person name="Fukunaka R."/>
            <person name="Hamada M."/>
            <person name="Harada C."/>
            <person name="Hayashi A."/>
            <person name="Hijishita S."/>
            <person name="Honda M."/>
            <person name="Hosokawa S."/>
            <person name="Ichikawa Y."/>
            <person name="Idonuma A."/>
            <person name="Iijima M."/>
            <person name="Ikeda M."/>
            <person name="Ikeno M."/>
            <person name="Ito K."/>
            <person name="Ito S."/>
            <person name="Ito T."/>
            <person name="Ito Y."/>
            <person name="Ito Y."/>
            <person name="Iwabuchi A."/>
            <person name="Kamiya K."/>
            <person name="Karasawa W."/>
            <person name="Kurita K."/>
            <person name="Katagiri S."/>
            <person name="Kikuta A."/>
            <person name="Kobayashi H."/>
            <person name="Kobayashi N."/>
            <person name="Machita K."/>
            <person name="Maehara T."/>
            <person name="Masukawa M."/>
            <person name="Mizubayashi T."/>
            <person name="Mukai Y."/>
            <person name="Nagasaki H."/>
            <person name="Nagata Y."/>
            <person name="Naito S."/>
            <person name="Nakashima M."/>
            <person name="Nakama Y."/>
            <person name="Nakamichi Y."/>
            <person name="Nakamura M."/>
            <person name="Meguro A."/>
            <person name="Negishi M."/>
            <person name="Ohta I."/>
            <person name="Ohta T."/>
            <person name="Okamoto M."/>
            <person name="Ono N."/>
            <person name="Saji S."/>
            <person name="Sakaguchi M."/>
            <person name="Sakai K."/>
            <person name="Shibata M."/>
            <person name="Shimokawa T."/>
            <person name="Song J."/>
            <person name="Takazaki Y."/>
            <person name="Terasawa K."/>
            <person name="Tsugane M."/>
            <person name="Tsuji K."/>
            <person name="Ueda S."/>
            <person name="Waki K."/>
            <person name="Yamagata H."/>
            <person name="Yamamoto M."/>
            <person name="Yamamoto S."/>
            <person name="Yamane H."/>
            <person name="Yoshiki S."/>
            <person name="Yoshihara R."/>
            <person name="Yukawa K."/>
            <person name="Zhong H."/>
            <person name="Yano M."/>
            <person name="Yuan Q."/>
            <person name="Ouyang S."/>
            <person name="Liu J."/>
            <person name="Jones K.M."/>
            <person name="Gansberger K."/>
            <person name="Moffat K."/>
            <person name="Hill J."/>
            <person name="Bera J."/>
            <person name="Fadrosh D."/>
            <person name="Jin S."/>
            <person name="Johri S."/>
            <person name="Kim M."/>
            <person name="Overton L."/>
            <person name="Reardon M."/>
            <person name="Tsitrin T."/>
            <person name="Vuong H."/>
            <person name="Weaver B."/>
            <person name="Ciecko A."/>
            <person name="Tallon L."/>
            <person name="Jackson J."/>
            <person name="Pai G."/>
            <person name="Aken S.V."/>
            <person name="Utterback T."/>
            <person name="Reidmuller S."/>
            <person name="Feldblyum T."/>
            <person name="Hsiao J."/>
            <person name="Zismann V."/>
            <person name="Iobst S."/>
            <person name="de Vazeille A.R."/>
            <person name="Buell C.R."/>
            <person name="Ying K."/>
            <person name="Li Y."/>
            <person name="Lu T."/>
            <person name="Huang Y."/>
            <person name="Zhao Q."/>
            <person name="Feng Q."/>
            <person name="Zhang L."/>
            <person name="Zhu J."/>
            <person name="Weng Q."/>
            <person name="Mu J."/>
            <person name="Lu Y."/>
            <person name="Fan D."/>
            <person name="Liu Y."/>
            <person name="Guan J."/>
            <person name="Zhang Y."/>
            <person name="Yu S."/>
            <person name="Liu X."/>
            <person name="Zhang Y."/>
            <person name="Hong G."/>
            <person name="Han B."/>
            <person name="Choisne N."/>
            <person name="Demange N."/>
            <person name="Orjeda G."/>
            <person name="Samain S."/>
            <person name="Cattolico L."/>
            <person name="Pelletier E."/>
            <person name="Couloux A."/>
            <person name="Segurens B."/>
            <person name="Wincker P."/>
            <person name="D'Hont A."/>
            <person name="Scarpelli C."/>
            <person name="Weissenbach J."/>
            <person name="Salanoubat M."/>
            <person name="Quetier F."/>
            <person name="Yu Y."/>
            <person name="Kim H.R."/>
            <person name="Rambo T."/>
            <person name="Currie J."/>
            <person name="Collura K."/>
            <person name="Luo M."/>
            <person name="Yang T."/>
            <person name="Ammiraju J.S.S."/>
            <person name="Engler F."/>
            <person name="Soderlund C."/>
            <person name="Wing R.A."/>
            <person name="Palmer L.E."/>
            <person name="de la Bastide M."/>
            <person name="Spiegel L."/>
            <person name="Nascimento L."/>
            <person name="Zutavern T."/>
            <person name="O'Shaughnessy A."/>
            <person name="Dike S."/>
            <person name="Dedhia N."/>
            <person name="Preston R."/>
            <person name="Balija V."/>
            <person name="McCombie W.R."/>
            <person name="Chow T."/>
            <person name="Chen H."/>
            <person name="Chung M."/>
            <person name="Chen C."/>
            <person name="Shaw J."/>
            <person name="Wu H."/>
            <person name="Hsiao K."/>
            <person name="Chao Y."/>
            <person name="Chu M."/>
            <person name="Cheng C."/>
            <person name="Hour A."/>
            <person name="Lee P."/>
            <person name="Lin S."/>
            <person name="Lin Y."/>
            <person name="Liou J."/>
            <person name="Liu S."/>
            <person name="Hsing Y."/>
            <person name="Raghuvanshi S."/>
            <person name="Mohanty A."/>
            <person name="Bharti A.K."/>
            <person name="Gaur A."/>
            <person name="Gupta V."/>
            <person name="Kumar D."/>
            <person name="Ravi V."/>
            <person name="Vij S."/>
            <person name="Kapur A."/>
            <person name="Khurana P."/>
            <person name="Khurana P."/>
            <person name="Khurana J.P."/>
            <person name="Tyagi A.K."/>
            <person name="Gaikwad K."/>
            <person name="Singh A."/>
            <person name="Dalal V."/>
            <person name="Srivastava S."/>
            <person name="Dixit A."/>
            <person name="Pal A.K."/>
            <person name="Ghazi I.A."/>
            <person name="Yadav M."/>
            <person name="Pandit A."/>
            <person name="Bhargava A."/>
            <person name="Sureshbabu K."/>
            <person name="Batra K."/>
            <person name="Sharma T.R."/>
            <person name="Mohapatra T."/>
            <person name="Singh N.K."/>
            <person name="Messing J."/>
            <person name="Nelson A.B."/>
            <person name="Fuks G."/>
            <person name="Kavchok S."/>
            <person name="Keizer G."/>
            <person name="Linton E."/>
            <person name="Llaca V."/>
            <person name="Song R."/>
            <person name="Tanyolac B."/>
            <person name="Young S."/>
            <person name="Ho-Il K."/>
            <person name="Hahn J.H."/>
            <person name="Sangsakoo G."/>
            <person name="Vanavichit A."/>
            <person name="de Mattos Luiz.A.T."/>
            <person name="Zimmer P.D."/>
            <person name="Malone G."/>
            <person name="Dellagostin O."/>
            <person name="de Oliveira A.C."/>
            <person name="Bevan M."/>
            <person name="Bancroft I."/>
            <person name="Minx P."/>
            <person name="Cordum H."/>
            <person name="Wilson R."/>
            <person name="Cheng Z."/>
            <person name="Jin W."/>
            <person name="Jiang J."/>
            <person name="Leong S.A."/>
            <person name="Iwama H."/>
            <person name="Gojobori T."/>
            <person name="Itoh T."/>
            <person name="Niimura Y."/>
            <person name="Fujii Y."/>
            <person name="Habara T."/>
            <person name="Sakai H."/>
            <person name="Sato Y."/>
            <person name="Wilson G."/>
            <person name="Kumar K."/>
            <person name="McCouch S."/>
            <person name="Juretic N."/>
            <person name="Hoen D."/>
            <person name="Wright S."/>
            <person name="Bruskiewich R."/>
            <person name="Bureau T."/>
            <person name="Miyao A."/>
            <person name="Hirochika H."/>
            <person name="Nishikawa T."/>
            <person name="Kadowaki K."/>
            <person name="Sugiura M."/>
            <person name="Burr B."/>
            <person name="Sasaki T."/>
        </authorList>
    </citation>
    <scope>NUCLEOTIDE SEQUENCE [LARGE SCALE GENOMIC DNA]</scope>
    <source>
        <strain evidence="3">cv. Nipponbare</strain>
    </source>
</reference>
<reference evidence="3" key="2">
    <citation type="journal article" date="2008" name="Nucleic Acids Res.">
        <title>The rice annotation project database (RAP-DB): 2008 update.</title>
        <authorList>
            <consortium name="The rice annotation project (RAP)"/>
        </authorList>
    </citation>
    <scope>GENOME REANNOTATION</scope>
    <source>
        <strain evidence="3">cv. Nipponbare</strain>
    </source>
</reference>
<proteinExistence type="predicted"/>
<accession>Q7F5N0</accession>
<evidence type="ECO:0000313" key="3">
    <source>
        <dbReference type="Proteomes" id="UP000000763"/>
    </source>
</evidence>
<feature type="compositionally biased region" description="Low complexity" evidence="1">
    <location>
        <begin position="64"/>
        <end position="75"/>
    </location>
</feature>
<dbReference type="EMBL" id="AP003263">
    <property type="protein sequence ID" value="BAB63614.1"/>
    <property type="molecule type" value="Genomic_DNA"/>
</dbReference>
<feature type="region of interest" description="Disordered" evidence="1">
    <location>
        <begin position="1"/>
        <end position="79"/>
    </location>
</feature>
<dbReference type="AlphaFoldDB" id="Q7F5N0"/>
<feature type="compositionally biased region" description="Low complexity" evidence="1">
    <location>
        <begin position="25"/>
        <end position="39"/>
    </location>
</feature>
<protein>
    <submittedName>
        <fullName evidence="2">Uncharacterized protein</fullName>
    </submittedName>
</protein>
<gene>
    <name evidence="2" type="ORF">P0483G10.13</name>
</gene>
<feature type="compositionally biased region" description="Basic and acidic residues" evidence="1">
    <location>
        <begin position="53"/>
        <end position="63"/>
    </location>
</feature>
<feature type="compositionally biased region" description="Basic and acidic residues" evidence="1">
    <location>
        <begin position="7"/>
        <end position="24"/>
    </location>
</feature>
<dbReference type="Proteomes" id="UP000000763">
    <property type="component" value="Chromosome 1"/>
</dbReference>
<evidence type="ECO:0000256" key="1">
    <source>
        <dbReference type="SAM" id="MobiDB-lite"/>
    </source>
</evidence>
<organism evidence="2 3">
    <name type="scientific">Oryza sativa subsp. japonica</name>
    <name type="common">Rice</name>
    <dbReference type="NCBI Taxonomy" id="39947"/>
    <lineage>
        <taxon>Eukaryota</taxon>
        <taxon>Viridiplantae</taxon>
        <taxon>Streptophyta</taxon>
        <taxon>Embryophyta</taxon>
        <taxon>Tracheophyta</taxon>
        <taxon>Spermatophyta</taxon>
        <taxon>Magnoliopsida</taxon>
        <taxon>Liliopsida</taxon>
        <taxon>Poales</taxon>
        <taxon>Poaceae</taxon>
        <taxon>BOP clade</taxon>
        <taxon>Oryzoideae</taxon>
        <taxon>Oryzeae</taxon>
        <taxon>Oryzinae</taxon>
        <taxon>Oryza</taxon>
        <taxon>Oryza sativa</taxon>
    </lineage>
</organism>
<sequence length="135" mass="13916">MGGQGARRGDWARVGGEQRGDGARSEAAAAVEAERASAGGDRGGVGAAGVDVVKPEERLEHAPPAEAGARAASASDSEQYRLAARDMALATSNDRMSTFRHPPPPPPHAPPLPLLVTGFIFLDDDVAMDNTLCTS</sequence>
<evidence type="ECO:0000313" key="2">
    <source>
        <dbReference type="EMBL" id="BAB63614.1"/>
    </source>
</evidence>